<dbReference type="Pfam" id="PF13581">
    <property type="entry name" value="HATPase_c_2"/>
    <property type="match status" value="1"/>
</dbReference>
<keyword evidence="1" id="KW-0418">Kinase</keyword>
<dbReference type="EMBL" id="BMVP01000007">
    <property type="protein sequence ID" value="GHB66557.1"/>
    <property type="molecule type" value="Genomic_DNA"/>
</dbReference>
<evidence type="ECO:0000259" key="2">
    <source>
        <dbReference type="Pfam" id="PF13581"/>
    </source>
</evidence>
<keyword evidence="1" id="KW-0808">Transferase</keyword>
<dbReference type="SUPFAM" id="SSF55874">
    <property type="entry name" value="ATPase domain of HSP90 chaperone/DNA topoisomerase II/histidine kinase"/>
    <property type="match status" value="1"/>
</dbReference>
<dbReference type="CDD" id="cd16936">
    <property type="entry name" value="HATPase_RsbW-like"/>
    <property type="match status" value="1"/>
</dbReference>
<evidence type="ECO:0000313" key="4">
    <source>
        <dbReference type="Proteomes" id="UP000642673"/>
    </source>
</evidence>
<gene>
    <name evidence="3" type="ORF">GCM10010347_40910</name>
</gene>
<accession>A0ABQ3F086</accession>
<name>A0ABQ3F086_9ACTN</name>
<sequence>MRRAVREHLGGPCADVQLCVSELLTNVITHLGDGTPVTLRISGRASRTRVELTDPDPRAWPVLRRATDTDESGRGLALLDAVTLRWGVTQGTECKTVWCELEPGHSPDRRVALITGG</sequence>
<keyword evidence="1" id="KW-0723">Serine/threonine-protein kinase</keyword>
<proteinExistence type="predicted"/>
<dbReference type="InterPro" id="IPR050267">
    <property type="entry name" value="Anti-sigma-factor_SerPK"/>
</dbReference>
<evidence type="ECO:0000313" key="3">
    <source>
        <dbReference type="EMBL" id="GHB66557.1"/>
    </source>
</evidence>
<evidence type="ECO:0000256" key="1">
    <source>
        <dbReference type="ARBA" id="ARBA00022527"/>
    </source>
</evidence>
<keyword evidence="4" id="KW-1185">Reference proteome</keyword>
<dbReference type="InterPro" id="IPR003594">
    <property type="entry name" value="HATPase_dom"/>
</dbReference>
<dbReference type="PANTHER" id="PTHR35526:SF3">
    <property type="entry name" value="ANTI-SIGMA-F FACTOR RSBW"/>
    <property type="match status" value="1"/>
</dbReference>
<dbReference type="Proteomes" id="UP000642673">
    <property type="component" value="Unassembled WGS sequence"/>
</dbReference>
<protein>
    <recommendedName>
        <fullName evidence="2">Histidine kinase/HSP90-like ATPase domain-containing protein</fullName>
    </recommendedName>
</protein>
<dbReference type="PANTHER" id="PTHR35526">
    <property type="entry name" value="ANTI-SIGMA-F FACTOR RSBW-RELATED"/>
    <property type="match status" value="1"/>
</dbReference>
<comment type="caution">
    <text evidence="3">The sequence shown here is derived from an EMBL/GenBank/DDBJ whole genome shotgun (WGS) entry which is preliminary data.</text>
</comment>
<dbReference type="InterPro" id="IPR036890">
    <property type="entry name" value="HATPase_C_sf"/>
</dbReference>
<dbReference type="Gene3D" id="3.30.565.10">
    <property type="entry name" value="Histidine kinase-like ATPase, C-terminal domain"/>
    <property type="match status" value="1"/>
</dbReference>
<organism evidence="3 4">
    <name type="scientific">Streptomyces cirratus</name>
    <dbReference type="NCBI Taxonomy" id="68187"/>
    <lineage>
        <taxon>Bacteria</taxon>
        <taxon>Bacillati</taxon>
        <taxon>Actinomycetota</taxon>
        <taxon>Actinomycetes</taxon>
        <taxon>Kitasatosporales</taxon>
        <taxon>Streptomycetaceae</taxon>
        <taxon>Streptomyces</taxon>
    </lineage>
</organism>
<reference evidence="4" key="1">
    <citation type="journal article" date="2019" name="Int. J. Syst. Evol. Microbiol.">
        <title>The Global Catalogue of Microorganisms (GCM) 10K type strain sequencing project: providing services to taxonomists for standard genome sequencing and annotation.</title>
        <authorList>
            <consortium name="The Broad Institute Genomics Platform"/>
            <consortium name="The Broad Institute Genome Sequencing Center for Infectious Disease"/>
            <person name="Wu L."/>
            <person name="Ma J."/>
        </authorList>
    </citation>
    <scope>NUCLEOTIDE SEQUENCE [LARGE SCALE GENOMIC DNA]</scope>
    <source>
        <strain evidence="4">JCM 4738</strain>
    </source>
</reference>
<feature type="domain" description="Histidine kinase/HSP90-like ATPase" evidence="2">
    <location>
        <begin position="14"/>
        <end position="98"/>
    </location>
</feature>